<gene>
    <name evidence="1" type="ORF">HNY73_007126</name>
</gene>
<dbReference type="Proteomes" id="UP000807504">
    <property type="component" value="Unassembled WGS sequence"/>
</dbReference>
<name>A0A8T0FFM6_ARGBR</name>
<sequence length="218" mass="25313">MDNEEARGNSDNSENRRLSIERFAYDVFSYMLPLCGFPETAIPDTNFKQNVYDDENFVKKAGLLVLLVSMHMRDAWKTMFEMKYMLTRFTSLEMIQNFLIRIVEKNEAFRVADEATKVQVSLALYNEMILFLDYKSLETHVASLATSWSKFYLKCITEDSDIEKILESSFLVFPEVSKQNGERIIGFIKEFAVPYGHLNKVSQLFEDLKIQSSRGNAE</sequence>
<protein>
    <submittedName>
        <fullName evidence="1">Uncharacterized protein</fullName>
    </submittedName>
</protein>
<reference evidence="1" key="1">
    <citation type="journal article" date="2020" name="bioRxiv">
        <title>Chromosome-level reference genome of the European wasp spider Argiope bruennichi: a resource for studies on range expansion and evolutionary adaptation.</title>
        <authorList>
            <person name="Sheffer M.M."/>
            <person name="Hoppe A."/>
            <person name="Krehenwinkel H."/>
            <person name="Uhl G."/>
            <person name="Kuss A.W."/>
            <person name="Jensen L."/>
            <person name="Jensen C."/>
            <person name="Gillespie R.G."/>
            <person name="Hoff K.J."/>
            <person name="Prost S."/>
        </authorList>
    </citation>
    <scope>NUCLEOTIDE SEQUENCE</scope>
</reference>
<organism evidence="1 2">
    <name type="scientific">Argiope bruennichi</name>
    <name type="common">Wasp spider</name>
    <name type="synonym">Aranea bruennichi</name>
    <dbReference type="NCBI Taxonomy" id="94029"/>
    <lineage>
        <taxon>Eukaryota</taxon>
        <taxon>Metazoa</taxon>
        <taxon>Ecdysozoa</taxon>
        <taxon>Arthropoda</taxon>
        <taxon>Chelicerata</taxon>
        <taxon>Arachnida</taxon>
        <taxon>Araneae</taxon>
        <taxon>Araneomorphae</taxon>
        <taxon>Entelegynae</taxon>
        <taxon>Araneoidea</taxon>
        <taxon>Araneidae</taxon>
        <taxon>Argiope</taxon>
    </lineage>
</organism>
<dbReference type="AlphaFoldDB" id="A0A8T0FFM6"/>
<reference evidence="1" key="2">
    <citation type="submission" date="2020-06" db="EMBL/GenBank/DDBJ databases">
        <authorList>
            <person name="Sheffer M."/>
        </authorList>
    </citation>
    <scope>NUCLEOTIDE SEQUENCE</scope>
</reference>
<accession>A0A8T0FFM6</accession>
<dbReference type="EMBL" id="JABXBU010000012">
    <property type="protein sequence ID" value="KAF8789162.1"/>
    <property type="molecule type" value="Genomic_DNA"/>
</dbReference>
<evidence type="ECO:0000313" key="2">
    <source>
        <dbReference type="Proteomes" id="UP000807504"/>
    </source>
</evidence>
<comment type="caution">
    <text evidence="1">The sequence shown here is derived from an EMBL/GenBank/DDBJ whole genome shotgun (WGS) entry which is preliminary data.</text>
</comment>
<proteinExistence type="predicted"/>
<evidence type="ECO:0000313" key="1">
    <source>
        <dbReference type="EMBL" id="KAF8789162.1"/>
    </source>
</evidence>
<keyword evidence="2" id="KW-1185">Reference proteome</keyword>